<keyword evidence="7" id="KW-0964">Secreted</keyword>
<evidence type="ECO:0000259" key="17">
    <source>
        <dbReference type="SMART" id="SM00856"/>
    </source>
</evidence>
<dbReference type="PANTHER" id="PTHR31707">
    <property type="entry name" value="PECTINESTERASE"/>
    <property type="match status" value="1"/>
</dbReference>
<dbReference type="GO" id="GO:0030599">
    <property type="term" value="F:pectinesterase activity"/>
    <property type="evidence" value="ECO:0007669"/>
    <property type="project" value="UniProtKB-EC"/>
</dbReference>
<evidence type="ECO:0000313" key="18">
    <source>
        <dbReference type="EMBL" id="KAK9282367.1"/>
    </source>
</evidence>
<evidence type="ECO:0000256" key="2">
    <source>
        <dbReference type="ARBA" id="ARBA00004613"/>
    </source>
</evidence>
<feature type="domain" description="Pectinesterase inhibitor" evidence="17">
    <location>
        <begin position="32"/>
        <end position="187"/>
    </location>
</feature>
<dbReference type="EC" id="3.1.1.11" evidence="6"/>
<sequence>MSPKLISCLFSISLFILLPFYAFPSFADISPTTSVSSDTICHYTPDPYYCSTRLPHNQYATVYEFGQHSVRASLSASSNFFSLVDKYLNTPSSPLSNTAIGALQDCKFLAGLNVDFLSSSFQTVNSTSQILPSMQADDVQTLLSAILTNQQTCLDGLQFTASASSVTNGLSSPLSDGFKLYSMSLALFTKGWVPEKNKGTWQPGRNHVTFRNGRLPLKMSSRNLAIYESVSRRKLLQSGDEQDGSGNFTTINDAVAAAPSNTNASNGYFLIYITAGVYAEYVSIPKNKGYLMMIGDGINQTIITGNRSVADGWTTFNSSTFGRNSSLGILPAIYH</sequence>
<dbReference type="AlphaFoldDB" id="A0AAP0WXJ3"/>
<evidence type="ECO:0000256" key="3">
    <source>
        <dbReference type="ARBA" id="ARBA00005184"/>
    </source>
</evidence>
<evidence type="ECO:0000256" key="14">
    <source>
        <dbReference type="ARBA" id="ARBA00047928"/>
    </source>
</evidence>
<dbReference type="GO" id="GO:0004857">
    <property type="term" value="F:enzyme inhibitor activity"/>
    <property type="evidence" value="ECO:0007669"/>
    <property type="project" value="InterPro"/>
</dbReference>
<evidence type="ECO:0000256" key="16">
    <source>
        <dbReference type="SAM" id="SignalP"/>
    </source>
</evidence>
<evidence type="ECO:0000256" key="11">
    <source>
        <dbReference type="ARBA" id="ARBA00023157"/>
    </source>
</evidence>
<dbReference type="Gene3D" id="2.160.20.10">
    <property type="entry name" value="Single-stranded right-handed beta-helix, Pectin lyase-like"/>
    <property type="match status" value="1"/>
</dbReference>
<dbReference type="Gene3D" id="1.20.140.40">
    <property type="entry name" value="Invertase/pectin methylesterase inhibitor family protein"/>
    <property type="match status" value="1"/>
</dbReference>
<evidence type="ECO:0000256" key="8">
    <source>
        <dbReference type="ARBA" id="ARBA00022729"/>
    </source>
</evidence>
<dbReference type="Pfam" id="PF04043">
    <property type="entry name" value="PMEI"/>
    <property type="match status" value="1"/>
</dbReference>
<feature type="signal peptide" evidence="16">
    <location>
        <begin position="1"/>
        <end position="22"/>
    </location>
</feature>
<proteinExistence type="inferred from homology"/>
<feature type="chain" id="PRO_5043031171" description="pectinesterase" evidence="16">
    <location>
        <begin position="23"/>
        <end position="335"/>
    </location>
</feature>
<keyword evidence="11" id="KW-1015">Disulfide bond</keyword>
<dbReference type="InterPro" id="IPR000070">
    <property type="entry name" value="Pectinesterase_cat"/>
</dbReference>
<comment type="similarity">
    <text evidence="5">In the C-terminal section; belongs to the pectinesterase family.</text>
</comment>
<dbReference type="Pfam" id="PF01095">
    <property type="entry name" value="Pectinesterase"/>
    <property type="match status" value="1"/>
</dbReference>
<reference evidence="18 19" key="1">
    <citation type="journal article" date="2024" name="Plant J.">
        <title>Genome sequences and population genomics reveal climatic adaptation and genomic divergence between two closely related sweetgum species.</title>
        <authorList>
            <person name="Xu W.Q."/>
            <person name="Ren C.Q."/>
            <person name="Zhang X.Y."/>
            <person name="Comes H.P."/>
            <person name="Liu X.H."/>
            <person name="Li Y.G."/>
            <person name="Kettle C.J."/>
            <person name="Jalonen R."/>
            <person name="Gaisberger H."/>
            <person name="Ma Y.Z."/>
            <person name="Qiu Y.X."/>
        </authorList>
    </citation>
    <scope>NUCLEOTIDE SEQUENCE [LARGE SCALE GENOMIC DNA]</scope>
    <source>
        <strain evidence="18">Hangzhou</strain>
    </source>
</reference>
<comment type="catalytic activity">
    <reaction evidence="14">
        <text>[(1-&gt;4)-alpha-D-galacturonosyl methyl ester](n) + n H2O = [(1-&gt;4)-alpha-D-galacturonosyl](n) + n methanol + n H(+)</text>
        <dbReference type="Rhea" id="RHEA:22380"/>
        <dbReference type="Rhea" id="RHEA-COMP:14570"/>
        <dbReference type="Rhea" id="RHEA-COMP:14573"/>
        <dbReference type="ChEBI" id="CHEBI:15377"/>
        <dbReference type="ChEBI" id="CHEBI:15378"/>
        <dbReference type="ChEBI" id="CHEBI:17790"/>
        <dbReference type="ChEBI" id="CHEBI:140522"/>
        <dbReference type="ChEBI" id="CHEBI:140523"/>
        <dbReference type="EC" id="3.1.1.11"/>
    </reaction>
</comment>
<comment type="caution">
    <text evidence="18">The sequence shown here is derived from an EMBL/GenBank/DDBJ whole genome shotgun (WGS) entry which is preliminary data.</text>
</comment>
<evidence type="ECO:0000256" key="6">
    <source>
        <dbReference type="ARBA" id="ARBA00013229"/>
    </source>
</evidence>
<keyword evidence="8 16" id="KW-0732">Signal</keyword>
<evidence type="ECO:0000256" key="5">
    <source>
        <dbReference type="ARBA" id="ARBA00007786"/>
    </source>
</evidence>
<evidence type="ECO:0000256" key="13">
    <source>
        <dbReference type="ARBA" id="ARBA00023316"/>
    </source>
</evidence>
<evidence type="ECO:0000256" key="7">
    <source>
        <dbReference type="ARBA" id="ARBA00022525"/>
    </source>
</evidence>
<comment type="subcellular location">
    <subcellularLocation>
        <location evidence="1">Cell envelope</location>
    </subcellularLocation>
    <subcellularLocation>
        <location evidence="2">Secreted</location>
    </subcellularLocation>
</comment>
<dbReference type="EMBL" id="JBBPBK010000007">
    <property type="protein sequence ID" value="KAK9282367.1"/>
    <property type="molecule type" value="Genomic_DNA"/>
</dbReference>
<comment type="pathway">
    <text evidence="3">Glycan metabolism; pectin degradation; 2-dehydro-3-deoxy-D-gluconate from pectin: step 1/5.</text>
</comment>
<dbReference type="FunFam" id="1.20.140.40:FF:000004">
    <property type="entry name" value="Pectinesterase"/>
    <property type="match status" value="1"/>
</dbReference>
<keyword evidence="13" id="KW-0961">Cell wall biogenesis/degradation</keyword>
<evidence type="ECO:0000313" key="19">
    <source>
        <dbReference type="Proteomes" id="UP001415857"/>
    </source>
</evidence>
<dbReference type="InterPro" id="IPR012334">
    <property type="entry name" value="Pectin_lyas_fold"/>
</dbReference>
<keyword evidence="10" id="KW-0063">Aspartyl esterase</keyword>
<keyword evidence="19" id="KW-1185">Reference proteome</keyword>
<dbReference type="GO" id="GO:0042545">
    <property type="term" value="P:cell wall modification"/>
    <property type="evidence" value="ECO:0007669"/>
    <property type="project" value="InterPro"/>
</dbReference>
<organism evidence="18 19">
    <name type="scientific">Liquidambar formosana</name>
    <name type="common">Formosan gum</name>
    <dbReference type="NCBI Taxonomy" id="63359"/>
    <lineage>
        <taxon>Eukaryota</taxon>
        <taxon>Viridiplantae</taxon>
        <taxon>Streptophyta</taxon>
        <taxon>Embryophyta</taxon>
        <taxon>Tracheophyta</taxon>
        <taxon>Spermatophyta</taxon>
        <taxon>Magnoliopsida</taxon>
        <taxon>eudicotyledons</taxon>
        <taxon>Gunneridae</taxon>
        <taxon>Pentapetalae</taxon>
        <taxon>Saxifragales</taxon>
        <taxon>Altingiaceae</taxon>
        <taxon>Liquidambar</taxon>
    </lineage>
</organism>
<accession>A0AAP0WXJ3</accession>
<keyword evidence="12" id="KW-0325">Glycoprotein</keyword>
<dbReference type="CDD" id="cd15798">
    <property type="entry name" value="PMEI-like_3"/>
    <property type="match status" value="1"/>
</dbReference>
<comment type="similarity">
    <text evidence="4">In the N-terminal section; belongs to the PMEI family.</text>
</comment>
<dbReference type="InterPro" id="IPR011050">
    <property type="entry name" value="Pectin_lyase_fold/virulence"/>
</dbReference>
<evidence type="ECO:0000256" key="1">
    <source>
        <dbReference type="ARBA" id="ARBA00004196"/>
    </source>
</evidence>
<evidence type="ECO:0000256" key="4">
    <source>
        <dbReference type="ARBA" id="ARBA00006027"/>
    </source>
</evidence>
<dbReference type="SUPFAM" id="SSF101148">
    <property type="entry name" value="Plant invertase/pectin methylesterase inhibitor"/>
    <property type="match status" value="1"/>
</dbReference>
<evidence type="ECO:0000256" key="9">
    <source>
        <dbReference type="ARBA" id="ARBA00022801"/>
    </source>
</evidence>
<keyword evidence="9" id="KW-0378">Hydrolase</keyword>
<dbReference type="Proteomes" id="UP001415857">
    <property type="component" value="Unassembled WGS sequence"/>
</dbReference>
<dbReference type="InterPro" id="IPR035513">
    <property type="entry name" value="Invertase/methylesterase_inhib"/>
</dbReference>
<dbReference type="SUPFAM" id="SSF51126">
    <property type="entry name" value="Pectin lyase-like"/>
    <property type="match status" value="1"/>
</dbReference>
<evidence type="ECO:0000256" key="15">
    <source>
        <dbReference type="ARBA" id="ARBA00057335"/>
    </source>
</evidence>
<dbReference type="GO" id="GO:0005576">
    <property type="term" value="C:extracellular region"/>
    <property type="evidence" value="ECO:0007669"/>
    <property type="project" value="UniProtKB-SubCell"/>
</dbReference>
<protein>
    <recommendedName>
        <fullName evidence="6">pectinesterase</fullName>
        <ecNumber evidence="6">3.1.1.11</ecNumber>
    </recommendedName>
</protein>
<evidence type="ECO:0000256" key="12">
    <source>
        <dbReference type="ARBA" id="ARBA00023180"/>
    </source>
</evidence>
<dbReference type="SMART" id="SM00856">
    <property type="entry name" value="PMEI"/>
    <property type="match status" value="1"/>
</dbReference>
<dbReference type="InterPro" id="IPR006501">
    <property type="entry name" value="Pectinesterase_inhib_dom"/>
</dbReference>
<evidence type="ECO:0000256" key="10">
    <source>
        <dbReference type="ARBA" id="ARBA00023085"/>
    </source>
</evidence>
<comment type="function">
    <text evidence="15">Acts in the modification of cell walls via demethylesterification of cell wall pectin.</text>
</comment>
<gene>
    <name evidence="18" type="ORF">L1049_005284</name>
</gene>
<name>A0AAP0WXJ3_LIQFO</name>